<dbReference type="AlphaFoldDB" id="A0A8S4G2Y0"/>
<proteinExistence type="predicted"/>
<gene>
    <name evidence="3" type="ORF">PLXY2_LOCUS13092</name>
</gene>
<dbReference type="Proteomes" id="UP000653454">
    <property type="component" value="Unassembled WGS sequence"/>
</dbReference>
<evidence type="ECO:0000259" key="2">
    <source>
        <dbReference type="Pfam" id="PF20209"/>
    </source>
</evidence>
<accession>A0A8S4G2Y0</accession>
<feature type="domain" description="DUF6570" evidence="2">
    <location>
        <begin position="352"/>
        <end position="478"/>
    </location>
</feature>
<keyword evidence="4" id="KW-1185">Reference proteome</keyword>
<evidence type="ECO:0000313" key="3">
    <source>
        <dbReference type="EMBL" id="CAG9134826.1"/>
    </source>
</evidence>
<evidence type="ECO:0000313" key="4">
    <source>
        <dbReference type="Proteomes" id="UP000653454"/>
    </source>
</evidence>
<dbReference type="EMBL" id="CAJHNJ030000086">
    <property type="protein sequence ID" value="CAG9134826.1"/>
    <property type="molecule type" value="Genomic_DNA"/>
</dbReference>
<sequence>MRKRRAGESEEDKNGRLQRNRERNIKQRLRESSEDREERLSIMRNYMQKKVLSKETSEQREHRLSLIHERLSNETTDKRNHRLSRIRERLSNETAEERDFRLSRMRERQSNVTADERNHHLSLIRERLSNETAEERDHRLSLIRERLSNESSEQREHRLSLIRERLSNETAEERDHRLSLIRERLSNESSEQREHRLSLIRERLSNESSEQREHRLSLIRERLSNETAEERDHRLSLIRERLSNESSEQREHRLSLARRRSAQVLLDETTEERTIRLNNLRARDNRRLTNAEQFKSAINVFADMPCKICNKMLYPQQRTKLLTTDLNNLLPADLVALGNINTCNRCSNNIKKRKVPAQAFWNHMTVSDIPDEIANLTEIEKSLLLRIVPFLKIIRVQNRFSQDWCKGQVVLFAKDVIELAEQLPLQPQQAGLVIVTESLENLQRSREFQVDVAKLNQALQWLLVNNALYRDVRPSFSNIVDLAAITQLTEAPVNIQPEPILEPRQSYINIDDNVAILQGSFHQGHERFSPDSRGKQCTAIAAVACTAFNLMDPNTWCKTDIDYIVILGDKYYRECVAARVSPDDSEVNREYLAVTELLPRLIFDRRSANVSFNYEATFNGHLENDNSSEGFPNLKNALLQFFEGNVNTDGLLTSNAVTVAVHCRNESGVVSYWLFDSHARGAKGCKAPSRGTACCMRFNSTEHLYCILRRNLFIPNKKSSTNNITLNVYSLTPIMISPEIVLLESQPSVQPVTEDSTENIQDHRLLSHDPTLSHSDNPETRYVYTTSMLHTIDEGVPDLNNIVSINEHDNVMDNNAVRLAEITR</sequence>
<comment type="caution">
    <text evidence="3">The sequence shown here is derived from an EMBL/GenBank/DDBJ whole genome shotgun (WGS) entry which is preliminary data.</text>
</comment>
<dbReference type="Gene3D" id="3.90.70.120">
    <property type="match status" value="1"/>
</dbReference>
<reference evidence="3" key="1">
    <citation type="submission" date="2020-11" db="EMBL/GenBank/DDBJ databases">
        <authorList>
            <person name="Whiteford S."/>
        </authorList>
    </citation>
    <scope>NUCLEOTIDE SEQUENCE</scope>
</reference>
<protein>
    <submittedName>
        <fullName evidence="3">(diamondback moth) hypothetical protein</fullName>
    </submittedName>
</protein>
<evidence type="ECO:0000256" key="1">
    <source>
        <dbReference type="SAM" id="MobiDB-lite"/>
    </source>
</evidence>
<feature type="region of interest" description="Disordered" evidence="1">
    <location>
        <begin position="1"/>
        <end position="37"/>
    </location>
</feature>
<dbReference type="Pfam" id="PF20209">
    <property type="entry name" value="DUF6570"/>
    <property type="match status" value="1"/>
</dbReference>
<name>A0A8S4G2Y0_PLUXY</name>
<dbReference type="InterPro" id="IPR046700">
    <property type="entry name" value="DUF6570"/>
</dbReference>
<dbReference type="PANTHER" id="PTHR40552">
    <property type="entry name" value="AT05186P-RELATED"/>
    <property type="match status" value="1"/>
</dbReference>
<dbReference type="PANTHER" id="PTHR40552:SF6">
    <property type="entry name" value="FI09606P-RELATED"/>
    <property type="match status" value="1"/>
</dbReference>
<organism evidence="3 4">
    <name type="scientific">Plutella xylostella</name>
    <name type="common">Diamondback moth</name>
    <name type="synonym">Plutella maculipennis</name>
    <dbReference type="NCBI Taxonomy" id="51655"/>
    <lineage>
        <taxon>Eukaryota</taxon>
        <taxon>Metazoa</taxon>
        <taxon>Ecdysozoa</taxon>
        <taxon>Arthropoda</taxon>
        <taxon>Hexapoda</taxon>
        <taxon>Insecta</taxon>
        <taxon>Pterygota</taxon>
        <taxon>Neoptera</taxon>
        <taxon>Endopterygota</taxon>
        <taxon>Lepidoptera</taxon>
        <taxon>Glossata</taxon>
        <taxon>Ditrysia</taxon>
        <taxon>Yponomeutoidea</taxon>
        <taxon>Plutellidae</taxon>
        <taxon>Plutella</taxon>
    </lineage>
</organism>